<gene>
    <name evidence="2" type="primary">hutH_1</name>
    <name evidence="2" type="ORF">GCM10017579_02570</name>
</gene>
<dbReference type="Pfam" id="PF00221">
    <property type="entry name" value="Lyase_aromatic"/>
    <property type="match status" value="1"/>
</dbReference>
<dbReference type="EMBL" id="BSEL01000001">
    <property type="protein sequence ID" value="GLJ66221.1"/>
    <property type="molecule type" value="Genomic_DNA"/>
</dbReference>
<protein>
    <submittedName>
        <fullName evidence="2">Histidine ammonia-lyase</fullName>
    </submittedName>
</protein>
<reference evidence="2" key="1">
    <citation type="journal article" date="2014" name="Int. J. Syst. Evol. Microbiol.">
        <title>Complete genome of a new Firmicutes species belonging to the dominant human colonic microbiota ('Ruminococcus bicirculans') reveals two chromosomes and a selective capacity to utilize plant glucans.</title>
        <authorList>
            <consortium name="NISC Comparative Sequencing Program"/>
            <person name="Wegmann U."/>
            <person name="Louis P."/>
            <person name="Goesmann A."/>
            <person name="Henrissat B."/>
            <person name="Duncan S.H."/>
            <person name="Flint H.J."/>
        </authorList>
    </citation>
    <scope>NUCLEOTIDE SEQUENCE</scope>
    <source>
        <strain evidence="2">VKM Ac-1246</strain>
    </source>
</reference>
<sequence length="434" mass="44317">MAVDQGEVYGLTTGVGALRTVDLDTRGTPTLRLWRSHAGGTGAALGDAEARATMLVRLHQLLRGGAGVTPDLTAGLARAVEAGAVPTLRDHGGLGTGDLTVLAQLGLTLAGELPWRSGGAPVVEPADTDGLGFLSSSAATIAVASLAVVRLADLLRAAEQVAALSHLALRGSVAAYDARVLAAKDDPFAAAVAARMRSLLDGPDGQQREPARLQDPFGLRALPQVHGAAEAAVAAAEQVLAGEIGASAENPLVPADDDHVLHHGQFMTQRLASVLDALRAALPPVLALSHARLSALLDARLTGLPAFLADGPSGSSGLMIAEYVAADLYARASTLSAPVTAGRTVLSLGLEEHASHSTWSARLCADLADLVPSLLACELVTAVRALRIAPDRALGAAAAGLLERCDWEHVAPDHVLGPELEAAAVVVRAGCARR</sequence>
<evidence type="ECO:0000256" key="1">
    <source>
        <dbReference type="ARBA" id="ARBA00023239"/>
    </source>
</evidence>
<dbReference type="Proteomes" id="UP001142292">
    <property type="component" value="Unassembled WGS sequence"/>
</dbReference>
<comment type="caution">
    <text evidence="2">The sequence shown here is derived from an EMBL/GenBank/DDBJ whole genome shotgun (WGS) entry which is preliminary data.</text>
</comment>
<dbReference type="SUPFAM" id="SSF48557">
    <property type="entry name" value="L-aspartase-like"/>
    <property type="match status" value="1"/>
</dbReference>
<evidence type="ECO:0000313" key="2">
    <source>
        <dbReference type="EMBL" id="GLJ66221.1"/>
    </source>
</evidence>
<dbReference type="InterPro" id="IPR001106">
    <property type="entry name" value="Aromatic_Lyase"/>
</dbReference>
<evidence type="ECO:0000313" key="3">
    <source>
        <dbReference type="Proteomes" id="UP001142292"/>
    </source>
</evidence>
<dbReference type="InterPro" id="IPR008948">
    <property type="entry name" value="L-Aspartase-like"/>
</dbReference>
<keyword evidence="3" id="KW-1185">Reference proteome</keyword>
<dbReference type="PANTHER" id="PTHR10362">
    <property type="entry name" value="HISTIDINE AMMONIA-LYASE"/>
    <property type="match status" value="1"/>
</dbReference>
<keyword evidence="1" id="KW-0456">Lyase</keyword>
<organism evidence="2 3">
    <name type="scientific">Nocardioides luteus</name>
    <dbReference type="NCBI Taxonomy" id="1844"/>
    <lineage>
        <taxon>Bacteria</taxon>
        <taxon>Bacillati</taxon>
        <taxon>Actinomycetota</taxon>
        <taxon>Actinomycetes</taxon>
        <taxon>Propionibacteriales</taxon>
        <taxon>Nocardioidaceae</taxon>
        <taxon>Nocardioides</taxon>
    </lineage>
</organism>
<reference evidence="2" key="2">
    <citation type="submission" date="2023-01" db="EMBL/GenBank/DDBJ databases">
        <authorList>
            <person name="Sun Q."/>
            <person name="Evtushenko L."/>
        </authorList>
    </citation>
    <scope>NUCLEOTIDE SEQUENCE</scope>
    <source>
        <strain evidence="2">VKM Ac-1246</strain>
    </source>
</reference>
<accession>A0ABQ5SR29</accession>
<dbReference type="Gene3D" id="1.20.200.10">
    <property type="entry name" value="Fumarase/aspartase (Central domain)"/>
    <property type="match status" value="1"/>
</dbReference>
<name>A0ABQ5SR29_9ACTN</name>
<proteinExistence type="predicted"/>